<evidence type="ECO:0000313" key="17">
    <source>
        <dbReference type="EMBL" id="KAJ6832803.1"/>
    </source>
</evidence>
<evidence type="ECO:0000256" key="3">
    <source>
        <dbReference type="ARBA" id="ARBA00022527"/>
    </source>
</evidence>
<keyword evidence="3 13" id="KW-0723">Serine/threonine-protein kinase</keyword>
<evidence type="ECO:0000256" key="1">
    <source>
        <dbReference type="ARBA" id="ARBA00006234"/>
    </source>
</evidence>
<proteinExistence type="inferred from homology"/>
<dbReference type="GO" id="GO:0007165">
    <property type="term" value="P:signal transduction"/>
    <property type="evidence" value="ECO:0007669"/>
    <property type="project" value="InterPro"/>
</dbReference>
<dbReference type="PROSITE" id="PS00107">
    <property type="entry name" value="PROTEIN_KINASE_ATP"/>
    <property type="match status" value="1"/>
</dbReference>
<sequence length="454" mass="49220">MGSNSKPPRQQDHQEPHDLLLGKYELGRLLGRGTFAKVYSARPLSDPSPSPSEPSSTVAIKVLDKPHLLSSGVAPMVLREVSAMRRLSSHPNILRLHEVMATKSKIYLVMEHARGGELLSRLARHGRLPEPAARRYFHQLLSALRFCHAHGITHRDVKPENLLLDRHGNLKLSDFGLSALPDQLRHDGLLHTACGTPPTPPRRSYAPAPGAATTAPRPTPGPAASSSSSSSPAPPLRRLQPPLMYRKIHRRDYRFPPWFSSAAKRVVSSLLDPNPETRISIDGVMELPWLMRRAYSVDSQLSLLTYLPPPPAPASAAADDDDNGPIVPPATSASDTDIASTMNAFDIISLSSGLDLSGMFDEGRGARERRFTSTASAERILERAEEIGTKLGYNVTKRGKGEVVGRGKWGSVLSVEVSPVASPVLMVEVKVEGAGDGKDGFWGGFENRARGSGL</sequence>
<evidence type="ECO:0000259" key="16">
    <source>
        <dbReference type="PROSITE" id="PS50816"/>
    </source>
</evidence>
<comment type="similarity">
    <text evidence="1">Belongs to the protein kinase superfamily. CAMK Ser/Thr protein kinase family. SNF1 subfamily.</text>
</comment>
<evidence type="ECO:0000256" key="10">
    <source>
        <dbReference type="ARBA" id="ARBA00048679"/>
    </source>
</evidence>
<dbReference type="PROSITE" id="PS50816">
    <property type="entry name" value="NAF"/>
    <property type="match status" value="1"/>
</dbReference>
<evidence type="ECO:0000256" key="11">
    <source>
        <dbReference type="ARBA" id="ARBA00058225"/>
    </source>
</evidence>
<keyword evidence="4" id="KW-0808">Transferase</keyword>
<dbReference type="InterPro" id="IPR000719">
    <property type="entry name" value="Prot_kinase_dom"/>
</dbReference>
<evidence type="ECO:0000256" key="9">
    <source>
        <dbReference type="ARBA" id="ARBA00047899"/>
    </source>
</evidence>
<comment type="caution">
    <text evidence="17">The sequence shown here is derived from an EMBL/GenBank/DDBJ whole genome shotgun (WGS) entry which is preliminary data.</text>
</comment>
<feature type="region of interest" description="Disordered" evidence="14">
    <location>
        <begin position="312"/>
        <end position="333"/>
    </location>
</feature>
<dbReference type="InterPro" id="IPR004041">
    <property type="entry name" value="NAF_dom"/>
</dbReference>
<feature type="domain" description="NAF" evidence="16">
    <location>
        <begin position="337"/>
        <end position="361"/>
    </location>
</feature>
<reference evidence="17" key="1">
    <citation type="journal article" date="2023" name="GigaByte">
        <title>Genome assembly of the bearded iris, Iris pallida Lam.</title>
        <authorList>
            <person name="Bruccoleri R.E."/>
            <person name="Oakeley E.J."/>
            <person name="Faust A.M.E."/>
            <person name="Altorfer M."/>
            <person name="Dessus-Babus S."/>
            <person name="Burckhardt D."/>
            <person name="Oertli M."/>
            <person name="Naumann U."/>
            <person name="Petersen F."/>
            <person name="Wong J."/>
        </authorList>
    </citation>
    <scope>NUCLEOTIDE SEQUENCE</scope>
    <source>
        <strain evidence="17">GSM-AAB239-AS_SAM_17_03QT</strain>
    </source>
</reference>
<evidence type="ECO:0000313" key="18">
    <source>
        <dbReference type="Proteomes" id="UP001140949"/>
    </source>
</evidence>
<evidence type="ECO:0000256" key="13">
    <source>
        <dbReference type="RuleBase" id="RU000304"/>
    </source>
</evidence>
<evidence type="ECO:0000256" key="8">
    <source>
        <dbReference type="ARBA" id="ARBA00023211"/>
    </source>
</evidence>
<evidence type="ECO:0000256" key="6">
    <source>
        <dbReference type="ARBA" id="ARBA00022777"/>
    </source>
</evidence>
<dbReference type="PROSITE" id="PS00108">
    <property type="entry name" value="PROTEIN_KINASE_ST"/>
    <property type="match status" value="1"/>
</dbReference>
<evidence type="ECO:0000256" key="7">
    <source>
        <dbReference type="ARBA" id="ARBA00022840"/>
    </source>
</evidence>
<feature type="domain" description="Protein kinase" evidence="15">
    <location>
        <begin position="24"/>
        <end position="290"/>
    </location>
</feature>
<evidence type="ECO:0000256" key="2">
    <source>
        <dbReference type="ARBA" id="ARBA00012513"/>
    </source>
</evidence>
<dbReference type="GO" id="GO:0004674">
    <property type="term" value="F:protein serine/threonine kinase activity"/>
    <property type="evidence" value="ECO:0007669"/>
    <property type="project" value="UniProtKB-KW"/>
</dbReference>
<dbReference type="Proteomes" id="UP001140949">
    <property type="component" value="Unassembled WGS sequence"/>
</dbReference>
<comment type="catalytic activity">
    <reaction evidence="9">
        <text>L-threonyl-[protein] + ATP = O-phospho-L-threonyl-[protein] + ADP + H(+)</text>
        <dbReference type="Rhea" id="RHEA:46608"/>
        <dbReference type="Rhea" id="RHEA-COMP:11060"/>
        <dbReference type="Rhea" id="RHEA-COMP:11605"/>
        <dbReference type="ChEBI" id="CHEBI:15378"/>
        <dbReference type="ChEBI" id="CHEBI:30013"/>
        <dbReference type="ChEBI" id="CHEBI:30616"/>
        <dbReference type="ChEBI" id="CHEBI:61977"/>
        <dbReference type="ChEBI" id="CHEBI:456216"/>
        <dbReference type="EC" id="2.7.11.1"/>
    </reaction>
</comment>
<organism evidence="17 18">
    <name type="scientific">Iris pallida</name>
    <name type="common">Sweet iris</name>
    <dbReference type="NCBI Taxonomy" id="29817"/>
    <lineage>
        <taxon>Eukaryota</taxon>
        <taxon>Viridiplantae</taxon>
        <taxon>Streptophyta</taxon>
        <taxon>Embryophyta</taxon>
        <taxon>Tracheophyta</taxon>
        <taxon>Spermatophyta</taxon>
        <taxon>Magnoliopsida</taxon>
        <taxon>Liliopsida</taxon>
        <taxon>Asparagales</taxon>
        <taxon>Iridaceae</taxon>
        <taxon>Iridoideae</taxon>
        <taxon>Irideae</taxon>
        <taxon>Iris</taxon>
    </lineage>
</organism>
<dbReference type="SUPFAM" id="SSF56112">
    <property type="entry name" value="Protein kinase-like (PK-like)"/>
    <property type="match status" value="1"/>
</dbReference>
<dbReference type="EMBL" id="JANAVB010015666">
    <property type="protein sequence ID" value="KAJ6832803.1"/>
    <property type="molecule type" value="Genomic_DNA"/>
</dbReference>
<feature type="compositionally biased region" description="Low complexity" evidence="14">
    <location>
        <begin position="206"/>
        <end position="241"/>
    </location>
</feature>
<dbReference type="InterPro" id="IPR011009">
    <property type="entry name" value="Kinase-like_dom_sf"/>
</dbReference>
<protein>
    <recommendedName>
        <fullName evidence="2">non-specific serine/threonine protein kinase</fullName>
        <ecNumber evidence="2">2.7.11.1</ecNumber>
    </recommendedName>
</protein>
<dbReference type="GO" id="GO:0005524">
    <property type="term" value="F:ATP binding"/>
    <property type="evidence" value="ECO:0007669"/>
    <property type="project" value="UniProtKB-UniRule"/>
</dbReference>
<dbReference type="PANTHER" id="PTHR43895">
    <property type="entry name" value="CALCIUM/CALMODULIN-DEPENDENT PROTEIN KINASE KINASE-RELATED"/>
    <property type="match status" value="1"/>
</dbReference>
<accession>A0AAX6GWD6</accession>
<dbReference type="SMART" id="SM00220">
    <property type="entry name" value="S_TKc"/>
    <property type="match status" value="1"/>
</dbReference>
<dbReference type="Pfam" id="PF03822">
    <property type="entry name" value="NAF"/>
    <property type="match status" value="1"/>
</dbReference>
<dbReference type="PROSITE" id="PS50011">
    <property type="entry name" value="PROTEIN_KINASE_DOM"/>
    <property type="match status" value="1"/>
</dbReference>
<dbReference type="FunFam" id="1.10.510.10:FF:000571">
    <property type="entry name" value="Maternal embryonic leucine zipper kinase"/>
    <property type="match status" value="1"/>
</dbReference>
<evidence type="ECO:0000256" key="12">
    <source>
        <dbReference type="PROSITE-ProRule" id="PRU10141"/>
    </source>
</evidence>
<keyword evidence="7 12" id="KW-0067">ATP-binding</keyword>
<evidence type="ECO:0000256" key="5">
    <source>
        <dbReference type="ARBA" id="ARBA00022741"/>
    </source>
</evidence>
<keyword evidence="6 17" id="KW-0418">Kinase</keyword>
<keyword evidence="18" id="KW-1185">Reference proteome</keyword>
<keyword evidence="8" id="KW-0464">Manganese</keyword>
<name>A0AAX6GWD6_IRIPA</name>
<evidence type="ECO:0000256" key="14">
    <source>
        <dbReference type="SAM" id="MobiDB-lite"/>
    </source>
</evidence>
<dbReference type="AlphaFoldDB" id="A0AAX6GWD6"/>
<dbReference type="Gene3D" id="3.30.310.80">
    <property type="entry name" value="Kinase associated domain 1, KA1"/>
    <property type="match status" value="1"/>
</dbReference>
<dbReference type="FunFam" id="3.30.200.20:FF:000042">
    <property type="entry name" value="Aurora kinase A"/>
    <property type="match status" value="1"/>
</dbReference>
<dbReference type="InterPro" id="IPR008271">
    <property type="entry name" value="Ser/Thr_kinase_AS"/>
</dbReference>
<feature type="region of interest" description="Disordered" evidence="14">
    <location>
        <begin position="189"/>
        <end position="241"/>
    </location>
</feature>
<reference evidence="17" key="2">
    <citation type="submission" date="2023-04" db="EMBL/GenBank/DDBJ databases">
        <authorList>
            <person name="Bruccoleri R.E."/>
            <person name="Oakeley E.J."/>
            <person name="Faust A.-M."/>
            <person name="Dessus-Babus S."/>
            <person name="Altorfer M."/>
            <person name="Burckhardt D."/>
            <person name="Oertli M."/>
            <person name="Naumann U."/>
            <person name="Petersen F."/>
            <person name="Wong J."/>
        </authorList>
    </citation>
    <scope>NUCLEOTIDE SEQUENCE</scope>
    <source>
        <strain evidence="17">GSM-AAB239-AS_SAM_17_03QT</strain>
        <tissue evidence="17">Leaf</tissue>
    </source>
</reference>
<gene>
    <name evidence="17" type="ORF">M6B38_125330</name>
</gene>
<evidence type="ECO:0000259" key="15">
    <source>
        <dbReference type="PROSITE" id="PS50011"/>
    </source>
</evidence>
<dbReference type="InterPro" id="IPR017441">
    <property type="entry name" value="Protein_kinase_ATP_BS"/>
</dbReference>
<dbReference type="InterPro" id="IPR018451">
    <property type="entry name" value="NAF/FISL_domain"/>
</dbReference>
<evidence type="ECO:0000256" key="4">
    <source>
        <dbReference type="ARBA" id="ARBA00022679"/>
    </source>
</evidence>
<comment type="catalytic activity">
    <reaction evidence="10">
        <text>L-seryl-[protein] + ATP = O-phospho-L-seryl-[protein] + ADP + H(+)</text>
        <dbReference type="Rhea" id="RHEA:17989"/>
        <dbReference type="Rhea" id="RHEA-COMP:9863"/>
        <dbReference type="Rhea" id="RHEA-COMP:11604"/>
        <dbReference type="ChEBI" id="CHEBI:15378"/>
        <dbReference type="ChEBI" id="CHEBI:29999"/>
        <dbReference type="ChEBI" id="CHEBI:30616"/>
        <dbReference type="ChEBI" id="CHEBI:83421"/>
        <dbReference type="ChEBI" id="CHEBI:456216"/>
        <dbReference type="EC" id="2.7.11.1"/>
    </reaction>
</comment>
<dbReference type="Pfam" id="PF00069">
    <property type="entry name" value="Pkinase"/>
    <property type="match status" value="1"/>
</dbReference>
<feature type="binding site" evidence="12">
    <location>
        <position position="61"/>
    </location>
    <ligand>
        <name>ATP</name>
        <dbReference type="ChEBI" id="CHEBI:30616"/>
    </ligand>
</feature>
<comment type="function">
    <text evidence="11">CIPK serine-threonine protein kinases interact with CBL proteins. Binding of a CBL protein to the regulatory NAF domain of CIPK protein lead to the activation of the kinase in a calcium-dependent manner.</text>
</comment>
<dbReference type="EC" id="2.7.11.1" evidence="2"/>
<dbReference type="PANTHER" id="PTHR43895:SF33">
    <property type="entry name" value="PROTEIN KINASE DOMAIN-CONTAINING PROTEIN"/>
    <property type="match status" value="1"/>
</dbReference>
<dbReference type="CDD" id="cd12195">
    <property type="entry name" value="CIPK_C"/>
    <property type="match status" value="1"/>
</dbReference>
<dbReference type="Gene3D" id="1.10.510.10">
    <property type="entry name" value="Transferase(Phosphotransferase) domain 1"/>
    <property type="match status" value="2"/>
</dbReference>
<keyword evidence="5 12" id="KW-0547">Nucleotide-binding</keyword>